<organism evidence="2">
    <name type="scientific">viral metagenome</name>
    <dbReference type="NCBI Taxonomy" id="1070528"/>
    <lineage>
        <taxon>unclassified sequences</taxon>
        <taxon>metagenomes</taxon>
        <taxon>organismal metagenomes</taxon>
    </lineage>
</organism>
<evidence type="ECO:0000256" key="1">
    <source>
        <dbReference type="SAM" id="MobiDB-lite"/>
    </source>
</evidence>
<feature type="compositionally biased region" description="Low complexity" evidence="1">
    <location>
        <begin position="117"/>
        <end position="128"/>
    </location>
</feature>
<feature type="region of interest" description="Disordered" evidence="1">
    <location>
        <begin position="114"/>
        <end position="179"/>
    </location>
</feature>
<name>A0A6C0BNE9_9ZZZZ</name>
<accession>A0A6C0BNE9</accession>
<sequence length="179" mass="20536">MATLEDQMRIRQAQAAQQIEPQPQDPQASVKPPKIDFVLYVRPDRCKGTNIIIQLLHSFPVSTDNIWVQDVTLLRKKPMWLNGTPILADKNLKIIYRGNDAIVFLQTYLMQRAQNEQQQHQQQHQQHQAPRPSDPGDLFSIPETPKVNIPEKPPSITETQLSDFMAAREKQVPTPKMPT</sequence>
<reference evidence="2" key="1">
    <citation type="journal article" date="2020" name="Nature">
        <title>Giant virus diversity and host interactions through global metagenomics.</title>
        <authorList>
            <person name="Schulz F."/>
            <person name="Roux S."/>
            <person name="Paez-Espino D."/>
            <person name="Jungbluth S."/>
            <person name="Walsh D.A."/>
            <person name="Denef V.J."/>
            <person name="McMahon K.D."/>
            <person name="Konstantinidis K.T."/>
            <person name="Eloe-Fadrosh E.A."/>
            <person name="Kyrpides N.C."/>
            <person name="Woyke T."/>
        </authorList>
    </citation>
    <scope>NUCLEOTIDE SEQUENCE</scope>
    <source>
        <strain evidence="2">GVMAG-M-3300018080-19</strain>
    </source>
</reference>
<dbReference type="EMBL" id="MN739207">
    <property type="protein sequence ID" value="QHS93570.1"/>
    <property type="molecule type" value="Genomic_DNA"/>
</dbReference>
<evidence type="ECO:0000313" key="2">
    <source>
        <dbReference type="EMBL" id="QHS93570.1"/>
    </source>
</evidence>
<protein>
    <submittedName>
        <fullName evidence="2">Uncharacterized protein</fullName>
    </submittedName>
</protein>
<proteinExistence type="predicted"/>
<dbReference type="AlphaFoldDB" id="A0A6C0BNE9"/>